<dbReference type="EMBL" id="BMZS01000002">
    <property type="protein sequence ID" value="GHD44276.1"/>
    <property type="molecule type" value="Genomic_DNA"/>
</dbReference>
<protein>
    <submittedName>
        <fullName evidence="6">Thiol oxidoreductase</fullName>
    </submittedName>
</protein>
<gene>
    <name evidence="6" type="ORF">GCM10017083_11520</name>
</gene>
<dbReference type="Pfam" id="PF06537">
    <property type="entry name" value="DHOR"/>
    <property type="match status" value="1"/>
</dbReference>
<dbReference type="InterPro" id="IPR051395">
    <property type="entry name" value="Cytochrome_c_Peroxidase/MauG"/>
</dbReference>
<keyword evidence="7" id="KW-1185">Reference proteome</keyword>
<dbReference type="PROSITE" id="PS51007">
    <property type="entry name" value="CYTC"/>
    <property type="match status" value="2"/>
</dbReference>
<evidence type="ECO:0000256" key="2">
    <source>
        <dbReference type="ARBA" id="ARBA00022723"/>
    </source>
</evidence>
<evidence type="ECO:0000256" key="3">
    <source>
        <dbReference type="ARBA" id="ARBA00023004"/>
    </source>
</evidence>
<dbReference type="GO" id="GO:0004130">
    <property type="term" value="F:cytochrome-c peroxidase activity"/>
    <property type="evidence" value="ECO:0007669"/>
    <property type="project" value="TreeGrafter"/>
</dbReference>
<reference evidence="6" key="1">
    <citation type="journal article" date="2014" name="Int. J. Syst. Evol. Microbiol.">
        <title>Complete genome sequence of Corynebacterium casei LMG S-19264T (=DSM 44701T), isolated from a smear-ripened cheese.</title>
        <authorList>
            <consortium name="US DOE Joint Genome Institute (JGI-PGF)"/>
            <person name="Walter F."/>
            <person name="Albersmeier A."/>
            <person name="Kalinowski J."/>
            <person name="Ruckert C."/>
        </authorList>
    </citation>
    <scope>NUCLEOTIDE SEQUENCE</scope>
    <source>
        <strain evidence="6">KCTC 42651</strain>
    </source>
</reference>
<keyword evidence="3 4" id="KW-0408">Iron</keyword>
<evidence type="ECO:0000256" key="4">
    <source>
        <dbReference type="PROSITE-ProRule" id="PRU00433"/>
    </source>
</evidence>
<dbReference type="SUPFAM" id="SSF46626">
    <property type="entry name" value="Cytochrome c"/>
    <property type="match status" value="1"/>
</dbReference>
<keyword evidence="2 4" id="KW-0479">Metal-binding</keyword>
<dbReference type="GO" id="GO:0020037">
    <property type="term" value="F:heme binding"/>
    <property type="evidence" value="ECO:0007669"/>
    <property type="project" value="InterPro"/>
</dbReference>
<keyword evidence="1 4" id="KW-0349">Heme</keyword>
<dbReference type="Gene3D" id="1.10.760.10">
    <property type="entry name" value="Cytochrome c-like domain"/>
    <property type="match status" value="1"/>
</dbReference>
<dbReference type="Proteomes" id="UP000630353">
    <property type="component" value="Unassembled WGS sequence"/>
</dbReference>
<dbReference type="InterPro" id="IPR009056">
    <property type="entry name" value="Cyt_c-like_dom"/>
</dbReference>
<evidence type="ECO:0000313" key="7">
    <source>
        <dbReference type="Proteomes" id="UP000630353"/>
    </source>
</evidence>
<comment type="caution">
    <text evidence="6">The sequence shown here is derived from an EMBL/GenBank/DDBJ whole genome shotgun (WGS) entry which is preliminary data.</text>
</comment>
<dbReference type="GO" id="GO:0046872">
    <property type="term" value="F:metal ion binding"/>
    <property type="evidence" value="ECO:0007669"/>
    <property type="project" value="UniProtKB-KW"/>
</dbReference>
<dbReference type="GO" id="GO:0009055">
    <property type="term" value="F:electron transfer activity"/>
    <property type="evidence" value="ECO:0007669"/>
    <property type="project" value="InterPro"/>
</dbReference>
<dbReference type="AlphaFoldDB" id="A0A918XPE7"/>
<proteinExistence type="predicted"/>
<dbReference type="PANTHER" id="PTHR30600:SF4">
    <property type="entry name" value="CYTOCHROME C DOMAIN-CONTAINING PROTEIN"/>
    <property type="match status" value="1"/>
</dbReference>
<dbReference type="InterPro" id="IPR010538">
    <property type="entry name" value="DHOR"/>
</dbReference>
<feature type="domain" description="Cytochrome c" evidence="5">
    <location>
        <begin position="267"/>
        <end position="389"/>
    </location>
</feature>
<accession>A0A918XPE7</accession>
<evidence type="ECO:0000313" key="6">
    <source>
        <dbReference type="EMBL" id="GHD44276.1"/>
    </source>
</evidence>
<name>A0A918XPE7_9PROT</name>
<feature type="domain" description="Cytochrome c" evidence="5">
    <location>
        <begin position="11"/>
        <end position="258"/>
    </location>
</feature>
<dbReference type="PANTHER" id="PTHR30600">
    <property type="entry name" value="CYTOCHROME C PEROXIDASE-RELATED"/>
    <property type="match status" value="1"/>
</dbReference>
<organism evidence="6 7">
    <name type="scientific">Thalassobaculum fulvum</name>
    <dbReference type="NCBI Taxonomy" id="1633335"/>
    <lineage>
        <taxon>Bacteria</taxon>
        <taxon>Pseudomonadati</taxon>
        <taxon>Pseudomonadota</taxon>
        <taxon>Alphaproteobacteria</taxon>
        <taxon>Rhodospirillales</taxon>
        <taxon>Thalassobaculaceae</taxon>
        <taxon>Thalassobaculum</taxon>
    </lineage>
</organism>
<dbReference type="InterPro" id="IPR036909">
    <property type="entry name" value="Cyt_c-like_dom_sf"/>
</dbReference>
<evidence type="ECO:0000256" key="1">
    <source>
        <dbReference type="ARBA" id="ARBA00022617"/>
    </source>
</evidence>
<sequence>MSATAAWADPLDVAVGKALFDRLWVPAPASTRGSDGLGPLHAARSCAGCHAGGGGTRSAARPDSTIDPGALVVRLGSDAGPGDPVYGLQLQPLGTAIVAPEAAVAFDLNPSPDPSLGPTVTGIRLDALAYGPLARATRLEARRAPALYGVGLLVSVPDATLDALADPDDRDGDGISGRRGTGRFGWKALEPTVTSQTEAALATDLGLSTPARPAHAGDCTAAETACLAAPHGDGGNADGVEVPRDALRALVAYVSALPAPRSAPDPATDLAGGALFRDTGCAACHVPALADAAGRPVPAFTDLLLHDLGPGLQGGFPEGTASRSEWRTAPLWGIAAAVRRGDRFLHDGRAATLDEAIRWHAGEASTARRRYLALPPDDADRLRAYLEGL</sequence>
<reference evidence="6" key="2">
    <citation type="submission" date="2020-09" db="EMBL/GenBank/DDBJ databases">
        <authorList>
            <person name="Sun Q."/>
            <person name="Kim S."/>
        </authorList>
    </citation>
    <scope>NUCLEOTIDE SEQUENCE</scope>
    <source>
        <strain evidence="6">KCTC 42651</strain>
    </source>
</reference>
<evidence type="ECO:0000259" key="5">
    <source>
        <dbReference type="PROSITE" id="PS51007"/>
    </source>
</evidence>